<sequence length="425" mass="48384">MAPPASPSEKSSERGSVRSARSGSNSDPSSPEDYTAVDDTQKEVLDDEPRSILMGIVSQLSKGTDLHRVTLPTFVLEPRSMLERITDFMCHPDLIMQTHKKDDPVQRFVDVVRYFVSGWHIRPKGVKKPYNPVLGEFFRCSYTYEDGTAAFYVAEQTSHHPPISNYFFCSPENHLVIEGEVKPKSRFLGNSACTMMTGDTIIQFTNRPGEEYVLNLPNVYARGILFGTMILELGDSVQIKCEKTDLVCDLEFKVKGYFTGTYNAIGGKIRRISKPKEVLYELSGKWSDASFIKTPKSDNDVLFDANEEHIFPKTVPADDQQEPYESRRVWSKVTVAIGDNDMDTATEEKNKIELRQREKRIEREEKGEEWSPRFFKLIGEGEDPECFEFKLIHELAADPKERRKQLEDFILKSPPPHPYGTEAAS</sequence>
<dbReference type="InterPro" id="IPR000648">
    <property type="entry name" value="Oxysterol-bd"/>
</dbReference>
<dbReference type="EMBL" id="MCFL01000005">
    <property type="protein sequence ID" value="ORZ39657.1"/>
    <property type="molecule type" value="Genomic_DNA"/>
</dbReference>
<dbReference type="Gene3D" id="2.40.160.120">
    <property type="match status" value="1"/>
</dbReference>
<feature type="region of interest" description="Disordered" evidence="2">
    <location>
        <begin position="1"/>
        <end position="38"/>
    </location>
</feature>
<name>A0A1Y2HYG4_9FUNG</name>
<proteinExistence type="inferred from homology"/>
<dbReference type="AlphaFoldDB" id="A0A1Y2HYG4"/>
<dbReference type="Pfam" id="PF01237">
    <property type="entry name" value="Oxysterol_BP"/>
    <property type="match status" value="2"/>
</dbReference>
<dbReference type="PANTHER" id="PTHR10972:SF102">
    <property type="entry name" value="OXYSTEROL-BINDING PROTEIN"/>
    <property type="match status" value="1"/>
</dbReference>
<keyword evidence="4" id="KW-1185">Reference proteome</keyword>
<dbReference type="SUPFAM" id="SSF144000">
    <property type="entry name" value="Oxysterol-binding protein-like"/>
    <property type="match status" value="1"/>
</dbReference>
<protein>
    <recommendedName>
        <fullName evidence="5">Oxysterol-binding protein</fullName>
    </recommendedName>
</protein>
<dbReference type="OrthoDB" id="14833at2759"/>
<gene>
    <name evidence="3" type="ORF">BCR44DRAFT_55878</name>
</gene>
<dbReference type="GO" id="GO:0005829">
    <property type="term" value="C:cytosol"/>
    <property type="evidence" value="ECO:0007669"/>
    <property type="project" value="TreeGrafter"/>
</dbReference>
<dbReference type="InterPro" id="IPR037239">
    <property type="entry name" value="OSBP_sf"/>
</dbReference>
<organism evidence="3 4">
    <name type="scientific">Catenaria anguillulae PL171</name>
    <dbReference type="NCBI Taxonomy" id="765915"/>
    <lineage>
        <taxon>Eukaryota</taxon>
        <taxon>Fungi</taxon>
        <taxon>Fungi incertae sedis</taxon>
        <taxon>Blastocladiomycota</taxon>
        <taxon>Blastocladiomycetes</taxon>
        <taxon>Blastocladiales</taxon>
        <taxon>Catenariaceae</taxon>
        <taxon>Catenaria</taxon>
    </lineage>
</organism>
<dbReference type="GO" id="GO:0032934">
    <property type="term" value="F:sterol binding"/>
    <property type="evidence" value="ECO:0007669"/>
    <property type="project" value="TreeGrafter"/>
</dbReference>
<feature type="compositionally biased region" description="Polar residues" evidence="2">
    <location>
        <begin position="19"/>
        <end position="29"/>
    </location>
</feature>
<evidence type="ECO:0000256" key="1">
    <source>
        <dbReference type="ARBA" id="ARBA00008842"/>
    </source>
</evidence>
<evidence type="ECO:0000256" key="2">
    <source>
        <dbReference type="SAM" id="MobiDB-lite"/>
    </source>
</evidence>
<dbReference type="STRING" id="765915.A0A1Y2HYG4"/>
<comment type="caution">
    <text evidence="3">The sequence shown here is derived from an EMBL/GenBank/DDBJ whole genome shotgun (WGS) entry which is preliminary data.</text>
</comment>
<evidence type="ECO:0000313" key="3">
    <source>
        <dbReference type="EMBL" id="ORZ39657.1"/>
    </source>
</evidence>
<evidence type="ECO:0008006" key="5">
    <source>
        <dbReference type="Google" id="ProtNLM"/>
    </source>
</evidence>
<feature type="region of interest" description="Disordered" evidence="2">
    <location>
        <begin position="406"/>
        <end position="425"/>
    </location>
</feature>
<dbReference type="Proteomes" id="UP000193411">
    <property type="component" value="Unassembled WGS sequence"/>
</dbReference>
<accession>A0A1Y2HYG4</accession>
<dbReference type="Gene3D" id="3.30.70.3490">
    <property type="match status" value="1"/>
</dbReference>
<evidence type="ECO:0000313" key="4">
    <source>
        <dbReference type="Proteomes" id="UP000193411"/>
    </source>
</evidence>
<dbReference type="GO" id="GO:0016020">
    <property type="term" value="C:membrane"/>
    <property type="evidence" value="ECO:0007669"/>
    <property type="project" value="TreeGrafter"/>
</dbReference>
<dbReference type="FunFam" id="1.10.287.2720:FF:000001">
    <property type="entry name" value="Oxysterol-binding OBPalpha"/>
    <property type="match status" value="1"/>
</dbReference>
<comment type="similarity">
    <text evidence="1">Belongs to the OSBP family.</text>
</comment>
<dbReference type="Gene3D" id="1.10.287.2720">
    <property type="match status" value="1"/>
</dbReference>
<reference evidence="3 4" key="1">
    <citation type="submission" date="2016-07" db="EMBL/GenBank/DDBJ databases">
        <title>Pervasive Adenine N6-methylation of Active Genes in Fungi.</title>
        <authorList>
            <consortium name="DOE Joint Genome Institute"/>
            <person name="Mondo S.J."/>
            <person name="Dannebaum R.O."/>
            <person name="Kuo R.C."/>
            <person name="Labutti K."/>
            <person name="Haridas S."/>
            <person name="Kuo A."/>
            <person name="Salamov A."/>
            <person name="Ahrendt S.R."/>
            <person name="Lipzen A."/>
            <person name="Sullivan W."/>
            <person name="Andreopoulos W.B."/>
            <person name="Clum A."/>
            <person name="Lindquist E."/>
            <person name="Daum C."/>
            <person name="Ramamoorthy G.K."/>
            <person name="Gryganskyi A."/>
            <person name="Culley D."/>
            <person name="Magnuson J.K."/>
            <person name="James T.Y."/>
            <person name="O'Malley M.A."/>
            <person name="Stajich J.E."/>
            <person name="Spatafora J.W."/>
            <person name="Visel A."/>
            <person name="Grigoriev I.V."/>
        </authorList>
    </citation>
    <scope>NUCLEOTIDE SEQUENCE [LARGE SCALE GENOMIC DNA]</scope>
    <source>
        <strain evidence="3 4">PL171</strain>
    </source>
</reference>
<dbReference type="PANTHER" id="PTHR10972">
    <property type="entry name" value="OXYSTEROL-BINDING PROTEIN-RELATED"/>
    <property type="match status" value="1"/>
</dbReference>